<sequence length="520" mass="60997">MRDLGQLGESTFEMWCAQVGLIANGSAIDKTGWDYYVEFPISSNVTTKELHKSAFECKVQVKATDKQDRKLPITISNLRRMATAQMPTFYAFLEFDGKNEVQNAFILHIDNDLVFKILKKIHEIEQSESEKDKNLNKRKMTLFYNEQHKLEKLDGNNLKETILKYIGENYSEYIVGKNKYLQDCGFEDESITMKFSIEGEDGIQKIIDVSLGLEKEFNVKNLISIEKRFGIPDKKSQVELSNAKLSLDMLPPKRGKIRFKEDNLSYGLVFDIDFYNSPFNSSKEFKRFLKFRLINDLFDIIFEPYAGKVNYKFNLWDKNRRFELKILKDAIALINIMSRDNQKIIVELEIENLNTLTFDFKSKYVKRDLGVFDELLSKVLQICFQAKIYEEITISIQELYHYKQEIEQFHTLITKSDRCDFMAEFELKEKLTFNKAAFIAVITCRLGSHTLGMIYTIFGEIKETSKYKFRIESVESVIEKTFIYISNTDDVNLLEQDLLKSINHISSKYEDKYNVIYNWN</sequence>
<dbReference type="Proteomes" id="UP000018418">
    <property type="component" value="Unassembled WGS sequence"/>
</dbReference>
<evidence type="ECO:0000313" key="2">
    <source>
        <dbReference type="Proteomes" id="UP000018418"/>
    </source>
</evidence>
<dbReference type="PATRIC" id="fig|1341683.3.peg.1201"/>
<dbReference type="OrthoDB" id="6878627at2"/>
<evidence type="ECO:0000313" key="1">
    <source>
        <dbReference type="EMBL" id="ESK51784.1"/>
    </source>
</evidence>
<evidence type="ECO:0008006" key="3">
    <source>
        <dbReference type="Google" id="ProtNLM"/>
    </source>
</evidence>
<gene>
    <name evidence="1" type="ORF">P255_01213</name>
</gene>
<protein>
    <recommendedName>
        <fullName evidence="3">DUF4365 domain-containing protein</fullName>
    </recommendedName>
</protein>
<accession>V2VVN9</accession>
<comment type="caution">
    <text evidence="1">The sequence shown here is derived from an EMBL/GenBank/DDBJ whole genome shotgun (WGS) entry which is preliminary data.</text>
</comment>
<dbReference type="HOGENOM" id="CLU_038908_0_0_6"/>
<reference evidence="1 2" key="1">
    <citation type="submission" date="2013-10" db="EMBL/GenBank/DDBJ databases">
        <title>The Genome Sequence of Acinetobacter brisouii CIP 110357.</title>
        <authorList>
            <consortium name="The Broad Institute Genomics Platform"/>
            <consortium name="The Broad Institute Genome Sequencing Center for Infectious Disease"/>
            <person name="Cerqueira G."/>
            <person name="Feldgarden M."/>
            <person name="Courvalin P."/>
            <person name="Grillot-Courvalin C."/>
            <person name="Clermont D."/>
            <person name="Rocha E."/>
            <person name="Yoon E.-J."/>
            <person name="Nemec A."/>
            <person name="Young S.K."/>
            <person name="Zeng Q."/>
            <person name="Gargeya S."/>
            <person name="Fitzgerald M."/>
            <person name="Abouelleil A."/>
            <person name="Alvarado L."/>
            <person name="Berlin A.M."/>
            <person name="Chapman S.B."/>
            <person name="Gainer-Dewar J."/>
            <person name="Goldberg J."/>
            <person name="Gnerre S."/>
            <person name="Griggs A."/>
            <person name="Gujja S."/>
            <person name="Hansen M."/>
            <person name="Howarth C."/>
            <person name="Imamovic A."/>
            <person name="Ireland A."/>
            <person name="Larimer J."/>
            <person name="McCowan C."/>
            <person name="Murphy C."/>
            <person name="Pearson M."/>
            <person name="Poon T.W."/>
            <person name="Priest M."/>
            <person name="Roberts A."/>
            <person name="Saif S."/>
            <person name="Shea T."/>
            <person name="Sykes S."/>
            <person name="Wortman J."/>
            <person name="Nusbaum C."/>
            <person name="Birren B."/>
        </authorList>
    </citation>
    <scope>NUCLEOTIDE SEQUENCE [LARGE SCALE GENOMIC DNA]</scope>
    <source>
        <strain evidence="1 2">CIP 110357</strain>
    </source>
</reference>
<keyword evidence="2" id="KW-1185">Reference proteome</keyword>
<name>V2VVN9_9GAMM</name>
<dbReference type="RefSeq" id="WP_004901535.1">
    <property type="nucleotide sequence ID" value="NZ_BBTI01000009.1"/>
</dbReference>
<organism evidence="1 2">
    <name type="scientific">Acinetobacter brisouii CIP 110357</name>
    <dbReference type="NCBI Taxonomy" id="1341683"/>
    <lineage>
        <taxon>Bacteria</taxon>
        <taxon>Pseudomonadati</taxon>
        <taxon>Pseudomonadota</taxon>
        <taxon>Gammaproteobacteria</taxon>
        <taxon>Moraxellales</taxon>
        <taxon>Moraxellaceae</taxon>
        <taxon>Acinetobacter</taxon>
    </lineage>
</organism>
<proteinExistence type="predicted"/>
<dbReference type="EMBL" id="AYEU01000005">
    <property type="protein sequence ID" value="ESK51784.1"/>
    <property type="molecule type" value="Genomic_DNA"/>
</dbReference>
<dbReference type="AlphaFoldDB" id="V2VVN9"/>